<feature type="compositionally biased region" description="Basic residues" evidence="1">
    <location>
        <begin position="360"/>
        <end position="373"/>
    </location>
</feature>
<reference evidence="3" key="2">
    <citation type="submission" date="2015-01" db="EMBL/GenBank/DDBJ databases">
        <title>Evolutionary Origins and Diversification of the Mycorrhizal Mutualists.</title>
        <authorList>
            <consortium name="DOE Joint Genome Institute"/>
            <consortium name="Mycorrhizal Genomics Consortium"/>
            <person name="Kohler A."/>
            <person name="Kuo A."/>
            <person name="Nagy L.G."/>
            <person name="Floudas D."/>
            <person name="Copeland A."/>
            <person name="Barry K.W."/>
            <person name="Cichocki N."/>
            <person name="Veneault-Fourrey C."/>
            <person name="LaButti K."/>
            <person name="Lindquist E.A."/>
            <person name="Lipzen A."/>
            <person name="Lundell T."/>
            <person name="Morin E."/>
            <person name="Murat C."/>
            <person name="Riley R."/>
            <person name="Ohm R."/>
            <person name="Sun H."/>
            <person name="Tunlid A."/>
            <person name="Henrissat B."/>
            <person name="Grigoriev I.V."/>
            <person name="Hibbett D.S."/>
            <person name="Martin F."/>
        </authorList>
    </citation>
    <scope>NUCLEOTIDE SEQUENCE [LARGE SCALE GENOMIC DNA]</scope>
    <source>
        <strain evidence="3">Foug A</strain>
    </source>
</reference>
<keyword evidence="3" id="KW-1185">Reference proteome</keyword>
<reference evidence="2 3" key="1">
    <citation type="submission" date="2014-04" db="EMBL/GenBank/DDBJ databases">
        <authorList>
            <consortium name="DOE Joint Genome Institute"/>
            <person name="Kuo A."/>
            <person name="Kohler A."/>
            <person name="Nagy L.G."/>
            <person name="Floudas D."/>
            <person name="Copeland A."/>
            <person name="Barry K.W."/>
            <person name="Cichocki N."/>
            <person name="Veneault-Fourrey C."/>
            <person name="LaButti K."/>
            <person name="Lindquist E.A."/>
            <person name="Lipzen A."/>
            <person name="Lundell T."/>
            <person name="Morin E."/>
            <person name="Murat C."/>
            <person name="Sun H."/>
            <person name="Tunlid A."/>
            <person name="Henrissat B."/>
            <person name="Grigoriev I.V."/>
            <person name="Hibbett D.S."/>
            <person name="Martin F."/>
            <person name="Nordberg H.P."/>
            <person name="Cantor M.N."/>
            <person name="Hua S.X."/>
        </authorList>
    </citation>
    <scope>NUCLEOTIDE SEQUENCE [LARGE SCALE GENOMIC DNA]</scope>
    <source>
        <strain evidence="2 3">Foug A</strain>
    </source>
</reference>
<feature type="region of interest" description="Disordered" evidence="1">
    <location>
        <begin position="317"/>
        <end position="410"/>
    </location>
</feature>
<proteinExistence type="predicted"/>
<accession>A0A0C3ECZ3</accession>
<dbReference type="AlphaFoldDB" id="A0A0C3ECZ3"/>
<dbReference type="InParanoid" id="A0A0C3ECZ3"/>
<evidence type="ECO:0000313" key="3">
    <source>
        <dbReference type="Proteomes" id="UP000053989"/>
    </source>
</evidence>
<organism evidence="2 3">
    <name type="scientific">Scleroderma citrinum Foug A</name>
    <dbReference type="NCBI Taxonomy" id="1036808"/>
    <lineage>
        <taxon>Eukaryota</taxon>
        <taxon>Fungi</taxon>
        <taxon>Dikarya</taxon>
        <taxon>Basidiomycota</taxon>
        <taxon>Agaricomycotina</taxon>
        <taxon>Agaricomycetes</taxon>
        <taxon>Agaricomycetidae</taxon>
        <taxon>Boletales</taxon>
        <taxon>Sclerodermatineae</taxon>
        <taxon>Sclerodermataceae</taxon>
        <taxon>Scleroderma</taxon>
    </lineage>
</organism>
<gene>
    <name evidence="2" type="ORF">SCLCIDRAFT_111089</name>
</gene>
<dbReference type="Proteomes" id="UP000053989">
    <property type="component" value="Unassembled WGS sequence"/>
</dbReference>
<dbReference type="OrthoDB" id="3226250at2759"/>
<name>A0A0C3ECZ3_9AGAM</name>
<evidence type="ECO:0000256" key="1">
    <source>
        <dbReference type="SAM" id="MobiDB-lite"/>
    </source>
</evidence>
<protein>
    <submittedName>
        <fullName evidence="2">Uncharacterized protein</fullName>
    </submittedName>
</protein>
<sequence length="535" mass="62035">MIRRKVLHEILQDPLGPYHEKDVLGKDCQSSGRCQLVLYSFILEHNGRVIGLDESETPLDGPGEDKRKFRFRGILNIGDPEWLSEFGVKIVEAELNLRLKEWCMREGERPKTPLSLKSLFNGKLLRRKNSSFRNDDGECELLLKIQGERGMPAVFMHSRKAPEGLLWTSKDQNRKYEVLTMDVASYSRSENYFWRYRLLDIMDKICKKRGDIDSIKKQDPDWFTRQYLRFFAYPKEDRHRRLIHDSDDSDLDDEGNPRTPRQLLHVHKSEILGLFAAHSEWIINQEISRPGIKLNVKAWEAFSQRVKKERRDAAKNGVSWGWPVGQEHRADDFPSSASSEEEGSDENAANLVIGKSKEVVKRKRKIAKRKKPKGRVESSASESESDPEGHAYASDWSVPSDSAWESDELNVDDQDVRDAIPWELRMLPDPPDADGRWRCPLPNCLYEVDLRNLTEDECWNVDRAVAGYILQKRWRNVYQDGTVLEGWLQMVRNHYDDHFTEVGVRWADHTRVRQTLWAGKCCGTHAGECRTTLNG</sequence>
<evidence type="ECO:0000313" key="2">
    <source>
        <dbReference type="EMBL" id="KIM66189.1"/>
    </source>
</evidence>
<dbReference type="HOGENOM" id="CLU_032664_0_0_1"/>
<dbReference type="EMBL" id="KN822018">
    <property type="protein sequence ID" value="KIM66189.1"/>
    <property type="molecule type" value="Genomic_DNA"/>
</dbReference>